<feature type="domain" description="Helicase ATP-binding" evidence="9">
    <location>
        <begin position="337"/>
        <end position="512"/>
    </location>
</feature>
<dbReference type="InterPro" id="IPR011545">
    <property type="entry name" value="DEAD/DEAH_box_helicase_dom"/>
</dbReference>
<feature type="region of interest" description="Disordered" evidence="8">
    <location>
        <begin position="800"/>
        <end position="848"/>
    </location>
</feature>
<feature type="compositionally biased region" description="Basic and acidic residues" evidence="8">
    <location>
        <begin position="149"/>
        <end position="160"/>
    </location>
</feature>
<dbReference type="EC" id="3.6.4.13" evidence="1"/>
<dbReference type="InterPro" id="IPR027417">
    <property type="entry name" value="P-loop_NTPase"/>
</dbReference>
<dbReference type="SUPFAM" id="SSF52540">
    <property type="entry name" value="P-loop containing nucleoside triphosphate hydrolases"/>
    <property type="match status" value="2"/>
</dbReference>
<evidence type="ECO:0000256" key="7">
    <source>
        <dbReference type="PROSITE-ProRule" id="PRU00552"/>
    </source>
</evidence>
<reference evidence="12 13" key="2">
    <citation type="submission" date="2018-11" db="EMBL/GenBank/DDBJ databases">
        <authorList>
            <consortium name="Pathogen Informatics"/>
        </authorList>
    </citation>
    <scope>NUCLEOTIDE SEQUENCE [LARGE SCALE GENOMIC DNA]</scope>
</reference>
<dbReference type="AlphaFoldDB" id="A0A158QCJ6"/>
<evidence type="ECO:0000256" key="1">
    <source>
        <dbReference type="ARBA" id="ARBA00012552"/>
    </source>
</evidence>
<dbReference type="GO" id="GO:0003724">
    <property type="term" value="F:RNA helicase activity"/>
    <property type="evidence" value="ECO:0007669"/>
    <property type="project" value="UniProtKB-EC"/>
</dbReference>
<dbReference type="SMART" id="SM00490">
    <property type="entry name" value="HELICc"/>
    <property type="match status" value="1"/>
</dbReference>
<dbReference type="Proteomes" id="UP000274504">
    <property type="component" value="Unassembled WGS sequence"/>
</dbReference>
<sequence length="848" mass="93299">MSRRGGRWGMNFISGSGPDSHLSLSSLQAAEVTAKELQGRSNSSSGPWSSAYAPPPAFTSGPPVAQTSFAPTYSAHRAGGGPSGTSRAFTHLGKRRLQDEDELQPPKLLKKKGKRSVAQTVVSDIYFNDEEEPEDELEYQPAPGSPAAEGKKPFDNKGAESDDSDDPLDAYMQNIEKEVVQLNSGVKDKKEDSKSKFKKNVRDDIEQEDTIESYLRFMEENPNVGVIGDEEEIYEYDAEGNIVSIEKKPIDPLSPIDHSLINYAPFTKNFYTEHPDISGLSESGVLDLLKKLNIRLSGISPPRPVCSFAHLNLDAPLMESIRQSGFTQPMPIQAAAVPAALSGRDIVGIAKTGSGKTVAFLWPMITHIMTQPELKVGDGPIGVICVPTRELALQIYSEAKKLAKLYNLSVVCAYGGGSMWEQQKACEAGCEILVCTPGRLIDLVKKKATNLRRVTFLVFDEADKMFNLGFEPQVRSIANHVRPDRQALLFSATFKSRIERLARDILTDPVRIVQGEVGEANEDITQIVEIFNKLEEKWDWLTRHVVRFTSEGSVLIFVTRKAHCVEVADKLKARDLKVLLLHGDMHQSDRNSVISKFKHNEAPILVATDVASRGLDIPSIHNVINYEVARDIDTHTHRVGRTGRAGVKGTAYTLFVAGRDPADFAAHLVRHLELAGQTVPERLFTIARQCNWFVENRAKAAAARAENPRPGIGFQPRERPPPSQSKISLISESSTSNIIAPGSVTSALQHQSQFMTIQNPTCGPASFAASSAHQSDRLATMKAAFASQFNRRFVSAGIEKTKYTHPERLGANSGDNDQFRMPPPPAPSSGNTQSSDSTQPKRRRSRWD</sequence>
<dbReference type="InterPro" id="IPR001650">
    <property type="entry name" value="Helicase_C-like"/>
</dbReference>
<dbReference type="PANTHER" id="PTHR47958">
    <property type="entry name" value="ATP-DEPENDENT RNA HELICASE DBP3"/>
    <property type="match status" value="1"/>
</dbReference>
<evidence type="ECO:0000256" key="5">
    <source>
        <dbReference type="ARBA" id="ARBA00022840"/>
    </source>
</evidence>
<dbReference type="SMART" id="SM00487">
    <property type="entry name" value="DEXDc"/>
    <property type="match status" value="1"/>
</dbReference>
<dbReference type="InterPro" id="IPR014001">
    <property type="entry name" value="Helicase_ATP-bd"/>
</dbReference>
<dbReference type="PROSITE" id="PS00039">
    <property type="entry name" value="DEAD_ATP_HELICASE"/>
    <property type="match status" value="1"/>
</dbReference>
<dbReference type="PROSITE" id="PS51194">
    <property type="entry name" value="HELICASE_CTER"/>
    <property type="match status" value="1"/>
</dbReference>
<dbReference type="InterPro" id="IPR000629">
    <property type="entry name" value="RNA-helicase_DEAD-box_CS"/>
</dbReference>
<dbReference type="EMBL" id="UYSG01000308">
    <property type="protein sequence ID" value="VDL19054.1"/>
    <property type="molecule type" value="Genomic_DNA"/>
</dbReference>
<keyword evidence="5" id="KW-0067">ATP-binding</keyword>
<keyword evidence="2" id="KW-0547">Nucleotide-binding</keyword>
<dbReference type="STRING" id="6216.A0A158QCJ6"/>
<keyword evidence="3" id="KW-0378">Hydrolase</keyword>
<dbReference type="GO" id="GO:0003676">
    <property type="term" value="F:nucleic acid binding"/>
    <property type="evidence" value="ECO:0007669"/>
    <property type="project" value="InterPro"/>
</dbReference>
<gene>
    <name evidence="12" type="ORF">HDID_LOCUS1593</name>
</gene>
<evidence type="ECO:0000256" key="2">
    <source>
        <dbReference type="ARBA" id="ARBA00022741"/>
    </source>
</evidence>
<name>A0A158QCJ6_HYMDI</name>
<dbReference type="CDD" id="cd17952">
    <property type="entry name" value="DEADc_DDX42"/>
    <property type="match status" value="1"/>
</dbReference>
<feature type="compositionally biased region" description="Polar residues" evidence="8">
    <location>
        <begin position="828"/>
        <end position="838"/>
    </location>
</feature>
<dbReference type="GO" id="GO:0005524">
    <property type="term" value="F:ATP binding"/>
    <property type="evidence" value="ECO:0007669"/>
    <property type="project" value="UniProtKB-KW"/>
</dbReference>
<comment type="catalytic activity">
    <reaction evidence="6">
        <text>ATP + H2O = ADP + phosphate + H(+)</text>
        <dbReference type="Rhea" id="RHEA:13065"/>
        <dbReference type="ChEBI" id="CHEBI:15377"/>
        <dbReference type="ChEBI" id="CHEBI:15378"/>
        <dbReference type="ChEBI" id="CHEBI:30616"/>
        <dbReference type="ChEBI" id="CHEBI:43474"/>
        <dbReference type="ChEBI" id="CHEBI:456216"/>
        <dbReference type="EC" id="3.6.4.13"/>
    </reaction>
</comment>
<evidence type="ECO:0000259" key="10">
    <source>
        <dbReference type="PROSITE" id="PS51194"/>
    </source>
</evidence>
<dbReference type="OrthoDB" id="196131at2759"/>
<dbReference type="Pfam" id="PF00270">
    <property type="entry name" value="DEAD"/>
    <property type="match status" value="1"/>
</dbReference>
<dbReference type="PROSITE" id="PS51192">
    <property type="entry name" value="HELICASE_ATP_BIND_1"/>
    <property type="match status" value="1"/>
</dbReference>
<feature type="domain" description="Helicase C-terminal" evidence="10">
    <location>
        <begin position="526"/>
        <end position="687"/>
    </location>
</feature>
<feature type="domain" description="DEAD-box RNA helicase Q" evidence="11">
    <location>
        <begin position="306"/>
        <end position="334"/>
    </location>
</feature>
<dbReference type="GO" id="GO:0016787">
    <property type="term" value="F:hydrolase activity"/>
    <property type="evidence" value="ECO:0007669"/>
    <property type="project" value="UniProtKB-KW"/>
</dbReference>
<evidence type="ECO:0000256" key="4">
    <source>
        <dbReference type="ARBA" id="ARBA00022806"/>
    </source>
</evidence>
<feature type="region of interest" description="Disordered" evidence="8">
    <location>
        <begin position="704"/>
        <end position="727"/>
    </location>
</feature>
<organism evidence="14">
    <name type="scientific">Hymenolepis diminuta</name>
    <name type="common">Rat tapeworm</name>
    <dbReference type="NCBI Taxonomy" id="6216"/>
    <lineage>
        <taxon>Eukaryota</taxon>
        <taxon>Metazoa</taxon>
        <taxon>Spiralia</taxon>
        <taxon>Lophotrochozoa</taxon>
        <taxon>Platyhelminthes</taxon>
        <taxon>Cestoda</taxon>
        <taxon>Eucestoda</taxon>
        <taxon>Cyclophyllidea</taxon>
        <taxon>Hymenolepididae</taxon>
        <taxon>Hymenolepis</taxon>
    </lineage>
</organism>
<keyword evidence="4" id="KW-0347">Helicase</keyword>
<accession>A0A158QCJ6</accession>
<dbReference type="FunFam" id="3.40.50.300:FF:000079">
    <property type="entry name" value="probable ATP-dependent RNA helicase DDX17"/>
    <property type="match status" value="1"/>
</dbReference>
<dbReference type="Gene3D" id="3.40.50.300">
    <property type="entry name" value="P-loop containing nucleotide triphosphate hydrolases"/>
    <property type="match status" value="2"/>
</dbReference>
<evidence type="ECO:0000256" key="3">
    <source>
        <dbReference type="ARBA" id="ARBA00022801"/>
    </source>
</evidence>
<dbReference type="CDD" id="cd18787">
    <property type="entry name" value="SF2_C_DEAD"/>
    <property type="match status" value="1"/>
</dbReference>
<evidence type="ECO:0000313" key="14">
    <source>
        <dbReference type="WBParaSite" id="HDID_0000159201-mRNA-1"/>
    </source>
</evidence>
<evidence type="ECO:0000256" key="6">
    <source>
        <dbReference type="ARBA" id="ARBA00047984"/>
    </source>
</evidence>
<evidence type="ECO:0000256" key="8">
    <source>
        <dbReference type="SAM" id="MobiDB-lite"/>
    </source>
</evidence>
<protein>
    <recommendedName>
        <fullName evidence="1">RNA helicase</fullName>
        <ecNumber evidence="1">3.6.4.13</ecNumber>
    </recommendedName>
</protein>
<feature type="short sequence motif" description="Q motif" evidence="7">
    <location>
        <begin position="306"/>
        <end position="334"/>
    </location>
</feature>
<feature type="compositionally biased region" description="Low complexity" evidence="8">
    <location>
        <begin position="41"/>
        <end position="52"/>
    </location>
</feature>
<evidence type="ECO:0000259" key="11">
    <source>
        <dbReference type="PROSITE" id="PS51195"/>
    </source>
</evidence>
<proteinExistence type="predicted"/>
<evidence type="ECO:0000259" key="9">
    <source>
        <dbReference type="PROSITE" id="PS51192"/>
    </source>
</evidence>
<feature type="compositionally biased region" description="Acidic residues" evidence="8">
    <location>
        <begin position="127"/>
        <end position="138"/>
    </location>
</feature>
<evidence type="ECO:0000313" key="13">
    <source>
        <dbReference type="Proteomes" id="UP000274504"/>
    </source>
</evidence>
<dbReference type="WBParaSite" id="HDID_0000159201-mRNA-1">
    <property type="protein sequence ID" value="HDID_0000159201-mRNA-1"/>
    <property type="gene ID" value="HDID_0000159201"/>
</dbReference>
<feature type="region of interest" description="Disordered" evidence="8">
    <location>
        <begin position="1"/>
        <end position="168"/>
    </location>
</feature>
<dbReference type="InterPro" id="IPR014014">
    <property type="entry name" value="RNA_helicase_DEAD_Q_motif"/>
</dbReference>
<dbReference type="PROSITE" id="PS51195">
    <property type="entry name" value="Q_MOTIF"/>
    <property type="match status" value="1"/>
</dbReference>
<evidence type="ECO:0000313" key="12">
    <source>
        <dbReference type="EMBL" id="VDL19054.1"/>
    </source>
</evidence>
<dbReference type="Pfam" id="PF00271">
    <property type="entry name" value="Helicase_C"/>
    <property type="match status" value="1"/>
</dbReference>
<reference evidence="14" key="1">
    <citation type="submission" date="2016-04" db="UniProtKB">
        <authorList>
            <consortium name="WormBaseParasite"/>
        </authorList>
    </citation>
    <scope>IDENTIFICATION</scope>
</reference>